<evidence type="ECO:0000313" key="2">
    <source>
        <dbReference type="Proteomes" id="UP001139353"/>
    </source>
</evidence>
<comment type="caution">
    <text evidence="1">The sequence shown here is derived from an EMBL/GenBank/DDBJ whole genome shotgun (WGS) entry which is preliminary data.</text>
</comment>
<protein>
    <submittedName>
        <fullName evidence="1">Formate dehydrogenase subunit delta</fullName>
    </submittedName>
</protein>
<accession>A0A9X2BYN6</accession>
<proteinExistence type="predicted"/>
<name>A0A9X2BYN6_9BURK</name>
<dbReference type="AlphaFoldDB" id="A0A9X2BYN6"/>
<dbReference type="Proteomes" id="UP001139353">
    <property type="component" value="Unassembled WGS sequence"/>
</dbReference>
<keyword evidence="2" id="KW-1185">Reference proteome</keyword>
<gene>
    <name evidence="1" type="ORF">LPC04_08875</name>
</gene>
<dbReference type="EMBL" id="JAJLJH010000001">
    <property type="protein sequence ID" value="MCK9685818.1"/>
    <property type="molecule type" value="Genomic_DNA"/>
</dbReference>
<dbReference type="Pfam" id="PF11390">
    <property type="entry name" value="FdsD"/>
    <property type="match status" value="1"/>
</dbReference>
<sequence>MDLDNLIVMANRIGLFFAAQPDRDEAMAGIAEHVKKFWEPRMRSQILAAIGTEAGAGLSEIVAAALTTHRAMLQPA</sequence>
<evidence type="ECO:0000313" key="1">
    <source>
        <dbReference type="EMBL" id="MCK9685818.1"/>
    </source>
</evidence>
<organism evidence="1 2">
    <name type="scientific">Scleromatobacter humisilvae</name>
    <dbReference type="NCBI Taxonomy" id="2897159"/>
    <lineage>
        <taxon>Bacteria</taxon>
        <taxon>Pseudomonadati</taxon>
        <taxon>Pseudomonadota</taxon>
        <taxon>Betaproteobacteria</taxon>
        <taxon>Burkholderiales</taxon>
        <taxon>Sphaerotilaceae</taxon>
        <taxon>Scleromatobacter</taxon>
    </lineage>
</organism>
<reference evidence="1" key="1">
    <citation type="submission" date="2021-11" db="EMBL/GenBank/DDBJ databases">
        <title>BS-T2-15 a new species belonging to the Comamonadaceae family isolated from the soil of a French oak forest.</title>
        <authorList>
            <person name="Mieszkin S."/>
            <person name="Alain K."/>
        </authorList>
    </citation>
    <scope>NUCLEOTIDE SEQUENCE</scope>
    <source>
        <strain evidence="1">BS-T2-15</strain>
    </source>
</reference>
<dbReference type="InterPro" id="IPR021074">
    <property type="entry name" value="Formate_DH_dsu"/>
</dbReference>
<dbReference type="RefSeq" id="WP_275681810.1">
    <property type="nucleotide sequence ID" value="NZ_JAJLJH010000001.1"/>
</dbReference>